<evidence type="ECO:0000313" key="12">
    <source>
        <dbReference type="Proteomes" id="UP001064087"/>
    </source>
</evidence>
<keyword evidence="12" id="KW-1185">Reference proteome</keyword>
<dbReference type="EMBL" id="CP106738">
    <property type="protein sequence ID" value="UXX84302.1"/>
    <property type="molecule type" value="Genomic_DNA"/>
</dbReference>
<organism evidence="11 12">
    <name type="scientific">Roseovarius pelagicus</name>
    <dbReference type="NCBI Taxonomy" id="2980108"/>
    <lineage>
        <taxon>Bacteria</taxon>
        <taxon>Pseudomonadati</taxon>
        <taxon>Pseudomonadota</taxon>
        <taxon>Alphaproteobacteria</taxon>
        <taxon>Rhodobacterales</taxon>
        <taxon>Roseobacteraceae</taxon>
        <taxon>Roseovarius</taxon>
    </lineage>
</organism>
<comment type="similarity">
    <text evidence="8 9">Belongs to the TRAP transporter small permease family.</text>
</comment>
<dbReference type="InterPro" id="IPR007387">
    <property type="entry name" value="TRAP_DctQ"/>
</dbReference>
<dbReference type="PANTHER" id="PTHR35011">
    <property type="entry name" value="2,3-DIKETO-L-GULONATE TRAP TRANSPORTER SMALL PERMEASE PROTEIN YIAM"/>
    <property type="match status" value="1"/>
</dbReference>
<keyword evidence="3" id="KW-1003">Cell membrane</keyword>
<gene>
    <name evidence="11" type="ORF">N7U68_06565</name>
</gene>
<evidence type="ECO:0000256" key="3">
    <source>
        <dbReference type="ARBA" id="ARBA00022475"/>
    </source>
</evidence>
<reference evidence="11" key="1">
    <citation type="submission" date="2022-10" db="EMBL/GenBank/DDBJ databases">
        <title>Roseovarius pelagicus sp. nov., isolated from Arctic seawater.</title>
        <authorList>
            <person name="Hong Y.W."/>
            <person name="Hwang C.Y."/>
        </authorList>
    </citation>
    <scope>NUCLEOTIDE SEQUENCE</scope>
    <source>
        <strain evidence="11">HL-MP18</strain>
    </source>
</reference>
<keyword evidence="6 9" id="KW-1133">Transmembrane helix</keyword>
<feature type="domain" description="Tripartite ATP-independent periplasmic transporters DctQ component" evidence="10">
    <location>
        <begin position="64"/>
        <end position="174"/>
    </location>
</feature>
<comment type="function">
    <text evidence="9">Part of the tripartite ATP-independent periplasmic (TRAP) transport system.</text>
</comment>
<dbReference type="PANTHER" id="PTHR35011:SF4">
    <property type="entry name" value="SLL1102 PROTEIN"/>
    <property type="match status" value="1"/>
</dbReference>
<evidence type="ECO:0000256" key="9">
    <source>
        <dbReference type="RuleBase" id="RU369079"/>
    </source>
</evidence>
<evidence type="ECO:0000256" key="1">
    <source>
        <dbReference type="ARBA" id="ARBA00004429"/>
    </source>
</evidence>
<dbReference type="InterPro" id="IPR055348">
    <property type="entry name" value="DctQ"/>
</dbReference>
<dbReference type="Pfam" id="PF04290">
    <property type="entry name" value="DctQ"/>
    <property type="match status" value="1"/>
</dbReference>
<comment type="subcellular location">
    <subcellularLocation>
        <location evidence="1 9">Cell inner membrane</location>
        <topology evidence="1 9">Multi-pass membrane protein</topology>
    </subcellularLocation>
</comment>
<sequence>MPAGTGMKSLGDTMLNALAVLVIALMLCVVLQVACSFFDINPLISFENRVGFFGKGITLNSLLDLQWHLFALICLVPSGAVLIRDTHVRVDFLYDRLGPNARRGIDGVGHVVFALPFFVMALPAAWDFAMRAYRSGEGSRNGGLDDLWIIKLVLPVGLGLLAVAIVWETGRLIRGNRAT</sequence>
<evidence type="ECO:0000256" key="4">
    <source>
        <dbReference type="ARBA" id="ARBA00022519"/>
    </source>
</evidence>
<feature type="transmembrane region" description="Helical" evidence="9">
    <location>
        <begin position="65"/>
        <end position="83"/>
    </location>
</feature>
<evidence type="ECO:0000256" key="8">
    <source>
        <dbReference type="ARBA" id="ARBA00038436"/>
    </source>
</evidence>
<keyword evidence="7 9" id="KW-0472">Membrane</keyword>
<comment type="subunit">
    <text evidence="9">The complex comprises the extracytoplasmic solute receptor protein and the two transmembrane proteins.</text>
</comment>
<evidence type="ECO:0000259" key="10">
    <source>
        <dbReference type="Pfam" id="PF04290"/>
    </source>
</evidence>
<dbReference type="RefSeq" id="WP_263048625.1">
    <property type="nucleotide sequence ID" value="NZ_CP106738.1"/>
</dbReference>
<comment type="caution">
    <text evidence="9">Lacks conserved residue(s) required for the propagation of feature annotation.</text>
</comment>
<feature type="transmembrane region" description="Helical" evidence="9">
    <location>
        <begin position="146"/>
        <end position="167"/>
    </location>
</feature>
<feature type="transmembrane region" description="Helical" evidence="9">
    <location>
        <begin position="104"/>
        <end position="126"/>
    </location>
</feature>
<evidence type="ECO:0000313" key="11">
    <source>
        <dbReference type="EMBL" id="UXX84302.1"/>
    </source>
</evidence>
<evidence type="ECO:0000256" key="7">
    <source>
        <dbReference type="ARBA" id="ARBA00023136"/>
    </source>
</evidence>
<keyword evidence="2 9" id="KW-0813">Transport</keyword>
<keyword evidence="4 9" id="KW-0997">Cell inner membrane</keyword>
<evidence type="ECO:0000256" key="6">
    <source>
        <dbReference type="ARBA" id="ARBA00022989"/>
    </source>
</evidence>
<keyword evidence="5 9" id="KW-0812">Transmembrane</keyword>
<protein>
    <recommendedName>
        <fullName evidence="9">TRAP transporter small permease protein</fullName>
    </recommendedName>
</protein>
<evidence type="ECO:0000256" key="2">
    <source>
        <dbReference type="ARBA" id="ARBA00022448"/>
    </source>
</evidence>
<name>A0ABY6DDR6_9RHOB</name>
<evidence type="ECO:0000256" key="5">
    <source>
        <dbReference type="ARBA" id="ARBA00022692"/>
    </source>
</evidence>
<proteinExistence type="inferred from homology"/>
<accession>A0ABY6DDR6</accession>
<dbReference type="Proteomes" id="UP001064087">
    <property type="component" value="Chromosome"/>
</dbReference>